<evidence type="ECO:0000256" key="7">
    <source>
        <dbReference type="ARBA" id="ARBA00023049"/>
    </source>
</evidence>
<keyword evidence="5" id="KW-0378">Hydrolase</keyword>
<dbReference type="Gene3D" id="3.30.1380.10">
    <property type="match status" value="1"/>
</dbReference>
<dbReference type="InterPro" id="IPR009045">
    <property type="entry name" value="Zn_M74/Hedgehog-like"/>
</dbReference>
<feature type="compositionally biased region" description="Basic residues" evidence="9">
    <location>
        <begin position="265"/>
        <end position="275"/>
    </location>
</feature>
<evidence type="ECO:0000256" key="1">
    <source>
        <dbReference type="ARBA" id="ARBA00022670"/>
    </source>
</evidence>
<feature type="disulfide bond" evidence="8">
    <location>
        <begin position="188"/>
        <end position="236"/>
    </location>
</feature>
<dbReference type="GO" id="GO:0004252">
    <property type="term" value="F:serine-type endopeptidase activity"/>
    <property type="evidence" value="ECO:0007669"/>
    <property type="project" value="InterPro"/>
</dbReference>
<evidence type="ECO:0000256" key="10">
    <source>
        <dbReference type="SAM" id="SignalP"/>
    </source>
</evidence>
<dbReference type="AlphaFoldDB" id="A0A553JUI3"/>
<dbReference type="RefSeq" id="WP_143562549.1">
    <property type="nucleotide sequence ID" value="NZ_BMPL01000022.1"/>
</dbReference>
<sequence>MAKCLSLTCLLYLLFIDSVVAANPWGKVSEPFRGEPSAIGSYANGCLSGGVALANVGEGFQVIRTTRNRYYGHADLVSFIEDYSLKTKQAGLGDLLIGDMSMPRGGHFTFGHRSHQIGLDVDIWLRQADKILSPQEREAPQRQDVVNRKAFKVNVNWSDAHQNMIYLAAIDKRVARIFVNPVIKQQLCDNRDPNSDWLQKVRPWWGHSSHIHVRLSCPEGNQLCEDQKQPPKGDGCDELSWWQEQMTAPKKVKDTSLTPEAKSKPQPKPKAKPKKIKPEQCIPLLGSGLVQNG</sequence>
<dbReference type="GO" id="GO:0030288">
    <property type="term" value="C:outer membrane-bounded periplasmic space"/>
    <property type="evidence" value="ECO:0007669"/>
    <property type="project" value="InterPro"/>
</dbReference>
<protein>
    <submittedName>
        <fullName evidence="11">Penicillin-insensitive murein endopeptidase</fullName>
    </submittedName>
</protein>
<dbReference type="GO" id="GO:0008237">
    <property type="term" value="F:metallopeptidase activity"/>
    <property type="evidence" value="ECO:0007669"/>
    <property type="project" value="UniProtKB-KW"/>
</dbReference>
<dbReference type="OrthoDB" id="1467367at2"/>
<dbReference type="NCBIfam" id="NF006947">
    <property type="entry name" value="PRK09429.1"/>
    <property type="match status" value="1"/>
</dbReference>
<dbReference type="InterPro" id="IPR005073">
    <property type="entry name" value="Peptidase_M74"/>
</dbReference>
<dbReference type="PIRSF" id="PIRSF018455">
    <property type="entry name" value="MepA"/>
    <property type="match status" value="1"/>
</dbReference>
<name>A0A553JUI3_SHEHA</name>
<keyword evidence="8" id="KW-1015">Disulfide bond</keyword>
<keyword evidence="12" id="KW-1185">Reference proteome</keyword>
<feature type="disulfide bond" evidence="8">
    <location>
        <begin position="217"/>
        <end position="224"/>
    </location>
</feature>
<keyword evidence="7" id="KW-0482">Metalloprotease</keyword>
<evidence type="ECO:0000256" key="4">
    <source>
        <dbReference type="ARBA" id="ARBA00022764"/>
    </source>
</evidence>
<dbReference type="SUPFAM" id="SSF55166">
    <property type="entry name" value="Hedgehog/DD-peptidase"/>
    <property type="match status" value="1"/>
</dbReference>
<proteinExistence type="predicted"/>
<evidence type="ECO:0000256" key="6">
    <source>
        <dbReference type="ARBA" id="ARBA00022833"/>
    </source>
</evidence>
<accession>A0A553JUI3</accession>
<evidence type="ECO:0000256" key="8">
    <source>
        <dbReference type="PIRSR" id="PIRSR018455-2"/>
    </source>
</evidence>
<evidence type="ECO:0000313" key="12">
    <source>
        <dbReference type="Proteomes" id="UP000318126"/>
    </source>
</evidence>
<organism evidence="11 12">
    <name type="scientific">Shewanella hanedai</name>
    <name type="common">Alteromonas hanedai</name>
    <dbReference type="NCBI Taxonomy" id="25"/>
    <lineage>
        <taxon>Bacteria</taxon>
        <taxon>Pseudomonadati</taxon>
        <taxon>Pseudomonadota</taxon>
        <taxon>Gammaproteobacteria</taxon>
        <taxon>Alteromonadales</taxon>
        <taxon>Shewanellaceae</taxon>
        <taxon>Shewanella</taxon>
    </lineage>
</organism>
<dbReference type="GO" id="GO:0006508">
    <property type="term" value="P:proteolysis"/>
    <property type="evidence" value="ECO:0007669"/>
    <property type="project" value="UniProtKB-KW"/>
</dbReference>
<dbReference type="Proteomes" id="UP000318126">
    <property type="component" value="Unassembled WGS sequence"/>
</dbReference>
<keyword evidence="1" id="KW-0645">Protease</keyword>
<gene>
    <name evidence="11" type="primary">mepA</name>
    <name evidence="11" type="ORF">FN961_00260</name>
</gene>
<feature type="chain" id="PRO_5022108542" evidence="10">
    <location>
        <begin position="22"/>
        <end position="293"/>
    </location>
</feature>
<evidence type="ECO:0000256" key="5">
    <source>
        <dbReference type="ARBA" id="ARBA00022801"/>
    </source>
</evidence>
<evidence type="ECO:0000256" key="9">
    <source>
        <dbReference type="SAM" id="MobiDB-lite"/>
    </source>
</evidence>
<feature type="region of interest" description="Disordered" evidence="9">
    <location>
        <begin position="243"/>
        <end position="293"/>
    </location>
</feature>
<evidence type="ECO:0000256" key="3">
    <source>
        <dbReference type="ARBA" id="ARBA00022729"/>
    </source>
</evidence>
<reference evidence="12" key="1">
    <citation type="submission" date="2019-07" db="EMBL/GenBank/DDBJ databases">
        <title>Shewanella sp. YLB-08 draft genomic sequence.</title>
        <authorList>
            <person name="Yu L."/>
        </authorList>
    </citation>
    <scope>NUCLEOTIDE SEQUENCE [LARGE SCALE GENOMIC DNA]</scope>
    <source>
        <strain evidence="12">JCM 20706</strain>
    </source>
</reference>
<comment type="caution">
    <text evidence="11">The sequence shown here is derived from an EMBL/GenBank/DDBJ whole genome shotgun (WGS) entry which is preliminary data.</text>
</comment>
<dbReference type="EMBL" id="VKGK01000001">
    <property type="protein sequence ID" value="TRY16104.1"/>
    <property type="molecule type" value="Genomic_DNA"/>
</dbReference>
<keyword evidence="4" id="KW-0574">Periplasm</keyword>
<keyword evidence="3 10" id="KW-0732">Signal</keyword>
<dbReference type="GO" id="GO:0046872">
    <property type="term" value="F:metal ion binding"/>
    <property type="evidence" value="ECO:0007669"/>
    <property type="project" value="UniProtKB-KW"/>
</dbReference>
<feature type="signal peptide" evidence="10">
    <location>
        <begin position="1"/>
        <end position="21"/>
    </location>
</feature>
<evidence type="ECO:0000313" key="11">
    <source>
        <dbReference type="EMBL" id="TRY16104.1"/>
    </source>
</evidence>
<keyword evidence="6" id="KW-0862">Zinc</keyword>
<dbReference type="Pfam" id="PF03411">
    <property type="entry name" value="Peptidase_M74"/>
    <property type="match status" value="1"/>
</dbReference>
<keyword evidence="2" id="KW-0479">Metal-binding</keyword>
<evidence type="ECO:0000256" key="2">
    <source>
        <dbReference type="ARBA" id="ARBA00022723"/>
    </source>
</evidence>